<dbReference type="Proteomes" id="UP000261278">
    <property type="component" value="Unassembled WGS sequence"/>
</dbReference>
<evidence type="ECO:0000313" key="2">
    <source>
        <dbReference type="EMBL" id="KAB6573783.1"/>
    </source>
</evidence>
<feature type="transmembrane region" description="Helical" evidence="1">
    <location>
        <begin position="41"/>
        <end position="62"/>
    </location>
</feature>
<dbReference type="EMBL" id="QRKA01000001">
    <property type="protein sequence ID" value="RHH82950.1"/>
    <property type="molecule type" value="Genomic_DNA"/>
</dbReference>
<comment type="caution">
    <text evidence="3">The sequence shown here is derived from an EMBL/GenBank/DDBJ whole genome shotgun (WGS) entry which is preliminary data.</text>
</comment>
<evidence type="ECO:0000313" key="11">
    <source>
        <dbReference type="Proteomes" id="UP000462922"/>
    </source>
</evidence>
<reference evidence="3 7" key="1">
    <citation type="journal article" date="2016" name="Nat. Biotechnol.">
        <title>Measurement of bacterial replication rates in microbial communities.</title>
        <authorList>
            <person name="Brown C.T."/>
            <person name="Olm M.R."/>
            <person name="Thomas B.C."/>
            <person name="Banfield J.F."/>
        </authorList>
    </citation>
    <scope>NUCLEOTIDE SEQUENCE [LARGE SCALE GENOMIC DNA]</scope>
    <source>
        <strain evidence="3">42_262</strain>
    </source>
</reference>
<dbReference type="Proteomes" id="UP000186631">
    <property type="component" value="Unassembled WGS sequence"/>
</dbReference>
<reference evidence="2 11" key="3">
    <citation type="journal article" date="2019" name="Nat. Med.">
        <title>A library of human gut bacterial isolates paired with longitudinal multiomics data enables mechanistic microbiome research.</title>
        <authorList>
            <person name="Poyet M."/>
            <person name="Groussin M."/>
            <person name="Gibbons S.M."/>
            <person name="Avila-Pacheco J."/>
            <person name="Jiang X."/>
            <person name="Kearney S.M."/>
            <person name="Perrotta A.R."/>
            <person name="Berdy B."/>
            <person name="Zhao S."/>
            <person name="Lieberman T.D."/>
            <person name="Swanson P.K."/>
            <person name="Smith M."/>
            <person name="Roesemann S."/>
            <person name="Alexander J.E."/>
            <person name="Rich S.A."/>
            <person name="Livny J."/>
            <person name="Vlamakis H."/>
            <person name="Clish C."/>
            <person name="Bullock K."/>
            <person name="Deik A."/>
            <person name="Scott J."/>
            <person name="Pierce K.A."/>
            <person name="Xavier R.J."/>
            <person name="Alm E.J."/>
        </authorList>
    </citation>
    <scope>NUCLEOTIDE SEQUENCE [LARGE SCALE GENOMIC DNA]</scope>
    <source>
        <strain evidence="2 11">BIOML-A110</strain>
    </source>
</reference>
<sequence length="152" mass="16647">MATFNYSSKSSIKDNLTEILVGAGLIIVPVVYPFGIKVGTLRILGPLPTAIILALVGLYMLFRAWRKIHKARKLAAKSCIITVDGDKVTYPVIVKGNVEMRSFTLSEISSSNYNYDNGILTITLANGSTAKFDVDFFDGLPQLKEFAALLKK</sequence>
<accession>A0A1Q6J3L5</accession>
<dbReference type="EMBL" id="WDAX01000019">
    <property type="protein sequence ID" value="KAB6573783.1"/>
    <property type="molecule type" value="Genomic_DNA"/>
</dbReference>
<dbReference type="EMBL" id="QSAI01000002">
    <property type="protein sequence ID" value="RGW50477.1"/>
    <property type="molecule type" value="Genomic_DNA"/>
</dbReference>
<feature type="transmembrane region" description="Helical" evidence="1">
    <location>
        <begin position="16"/>
        <end position="35"/>
    </location>
</feature>
<dbReference type="Proteomes" id="UP000285469">
    <property type="component" value="Unassembled WGS sequence"/>
</dbReference>
<gene>
    <name evidence="3" type="ORF">BHV80_10400</name>
    <name evidence="6" type="ORF">DW193_00075</name>
    <name evidence="5" type="ORF">DWV70_01945</name>
    <name evidence="4" type="ORF">DXC44_19250</name>
    <name evidence="2" type="ORF">GAY76_09745</name>
</gene>
<dbReference type="Proteomes" id="UP000462922">
    <property type="component" value="Unassembled WGS sequence"/>
</dbReference>
<evidence type="ECO:0000313" key="7">
    <source>
        <dbReference type="Proteomes" id="UP000186631"/>
    </source>
</evidence>
<dbReference type="GeneID" id="98398552"/>
<evidence type="ECO:0000313" key="4">
    <source>
        <dbReference type="EMBL" id="RGL81754.1"/>
    </source>
</evidence>
<organism evidence="3 7">
    <name type="scientific">Phocaeicola vulgatus</name>
    <name type="common">Bacteroides vulgatus</name>
    <dbReference type="NCBI Taxonomy" id="821"/>
    <lineage>
        <taxon>Bacteria</taxon>
        <taxon>Pseudomonadati</taxon>
        <taxon>Bacteroidota</taxon>
        <taxon>Bacteroidia</taxon>
        <taxon>Bacteroidales</taxon>
        <taxon>Bacteroidaceae</taxon>
        <taxon>Phocaeicola</taxon>
    </lineage>
</organism>
<dbReference type="Proteomes" id="UP000283713">
    <property type="component" value="Unassembled WGS sequence"/>
</dbReference>
<keyword evidence="1" id="KW-0812">Transmembrane</keyword>
<keyword evidence="1" id="KW-0472">Membrane</keyword>
<keyword evidence="1" id="KW-1133">Transmembrane helix</keyword>
<dbReference type="EMBL" id="MNQV01000192">
    <property type="protein sequence ID" value="OKZ47720.1"/>
    <property type="molecule type" value="Genomic_DNA"/>
</dbReference>
<evidence type="ECO:0000313" key="3">
    <source>
        <dbReference type="EMBL" id="OKZ47720.1"/>
    </source>
</evidence>
<evidence type="ECO:0000313" key="10">
    <source>
        <dbReference type="Proteomes" id="UP000285469"/>
    </source>
</evidence>
<evidence type="ECO:0000313" key="5">
    <source>
        <dbReference type="EMBL" id="RGW50477.1"/>
    </source>
</evidence>
<evidence type="ECO:0000313" key="6">
    <source>
        <dbReference type="EMBL" id="RHH82950.1"/>
    </source>
</evidence>
<reference evidence="8 9" key="2">
    <citation type="submission" date="2018-08" db="EMBL/GenBank/DDBJ databases">
        <title>A genome reference for cultivated species of the human gut microbiota.</title>
        <authorList>
            <person name="Zou Y."/>
            <person name="Xue W."/>
            <person name="Luo G."/>
        </authorList>
    </citation>
    <scope>NUCLEOTIDE SEQUENCE [LARGE SCALE GENOMIC DNA]</scope>
    <source>
        <strain evidence="5 10">AF12-25</strain>
        <strain evidence="6 9">AM16-6</strain>
        <strain evidence="4 8">TF05-18</strain>
    </source>
</reference>
<dbReference type="RefSeq" id="WP_009316593.1">
    <property type="nucleotide sequence ID" value="NZ_DAWEQP010000060.1"/>
</dbReference>
<evidence type="ECO:0000313" key="9">
    <source>
        <dbReference type="Proteomes" id="UP000283713"/>
    </source>
</evidence>
<dbReference type="EMBL" id="QSSN01000033">
    <property type="protein sequence ID" value="RGL81754.1"/>
    <property type="molecule type" value="Genomic_DNA"/>
</dbReference>
<name>A0A1Q6J3L5_PHOVU</name>
<proteinExistence type="predicted"/>
<evidence type="ECO:0000313" key="8">
    <source>
        <dbReference type="Proteomes" id="UP000261278"/>
    </source>
</evidence>
<dbReference type="AlphaFoldDB" id="A0A1Q6J3L5"/>
<evidence type="ECO:0000256" key="1">
    <source>
        <dbReference type="SAM" id="Phobius"/>
    </source>
</evidence>
<protein>
    <submittedName>
        <fullName evidence="3">Uncharacterized protein</fullName>
    </submittedName>
</protein>